<dbReference type="Pfam" id="PF04290">
    <property type="entry name" value="DctQ"/>
    <property type="match status" value="1"/>
</dbReference>
<keyword evidence="6 7" id="KW-0472">Membrane</keyword>
<evidence type="ECO:0000256" key="5">
    <source>
        <dbReference type="ARBA" id="ARBA00022989"/>
    </source>
</evidence>
<dbReference type="OrthoDB" id="2877624at2"/>
<dbReference type="GO" id="GO:0005886">
    <property type="term" value="C:plasma membrane"/>
    <property type="evidence" value="ECO:0007669"/>
    <property type="project" value="UniProtKB-SubCell"/>
</dbReference>
<keyword evidence="2 7" id="KW-0813">Transport</keyword>
<gene>
    <name evidence="9" type="ORF">C4N9_08635</name>
</gene>
<keyword evidence="4 7" id="KW-0812">Transmembrane</keyword>
<protein>
    <recommendedName>
        <fullName evidence="7">TRAP transporter small permease protein</fullName>
    </recommendedName>
</protein>
<proteinExistence type="inferred from homology"/>
<dbReference type="GeneID" id="94364956"/>
<feature type="transmembrane region" description="Helical" evidence="7">
    <location>
        <begin position="9"/>
        <end position="27"/>
    </location>
</feature>
<feature type="transmembrane region" description="Helical" evidence="7">
    <location>
        <begin position="129"/>
        <end position="149"/>
    </location>
</feature>
<keyword evidence="5 7" id="KW-1133">Transmembrane helix</keyword>
<dbReference type="GO" id="GO:0022857">
    <property type="term" value="F:transmembrane transporter activity"/>
    <property type="evidence" value="ECO:0007669"/>
    <property type="project" value="UniProtKB-UniRule"/>
</dbReference>
<reference evidence="9 10" key="1">
    <citation type="submission" date="2018-05" db="EMBL/GenBank/DDBJ databases">
        <title>Pararhodobacter marina sp. nov., isolated from deep-sea water of the Indian Ocean.</title>
        <authorList>
            <person name="Lai Q.Sr."/>
            <person name="Liu X."/>
            <person name="Shao Z."/>
        </authorList>
    </citation>
    <scope>NUCLEOTIDE SEQUENCE [LARGE SCALE GENOMIC DNA]</scope>
    <source>
        <strain evidence="9 10">CIC4N-9</strain>
    </source>
</reference>
<accession>A0A2U2CD35</accession>
<dbReference type="Proteomes" id="UP000244940">
    <property type="component" value="Unassembled WGS sequence"/>
</dbReference>
<evidence type="ECO:0000313" key="9">
    <source>
        <dbReference type="EMBL" id="PWE29793.1"/>
    </source>
</evidence>
<organism evidence="9 10">
    <name type="scientific">Pararhodobacter marinus</name>
    <dbReference type="NCBI Taxonomy" id="2184063"/>
    <lineage>
        <taxon>Bacteria</taxon>
        <taxon>Pseudomonadati</taxon>
        <taxon>Pseudomonadota</taxon>
        <taxon>Alphaproteobacteria</taxon>
        <taxon>Rhodobacterales</taxon>
        <taxon>Paracoccaceae</taxon>
        <taxon>Pararhodobacter</taxon>
    </lineage>
</organism>
<evidence type="ECO:0000256" key="2">
    <source>
        <dbReference type="ARBA" id="ARBA00022448"/>
    </source>
</evidence>
<comment type="subunit">
    <text evidence="7">The complex comprises the extracytoplasmic solute receptor protein and the two transmembrane proteins.</text>
</comment>
<comment type="subcellular location">
    <subcellularLocation>
        <location evidence="7">Cell inner membrane</location>
        <topology evidence="7">Multi-pass membrane protein</topology>
    </subcellularLocation>
    <subcellularLocation>
        <location evidence="1">Cell membrane</location>
        <topology evidence="1">Multi-pass membrane protein</topology>
    </subcellularLocation>
</comment>
<comment type="caution">
    <text evidence="9">The sequence shown here is derived from an EMBL/GenBank/DDBJ whole genome shotgun (WGS) entry which is preliminary data.</text>
</comment>
<sequence>MAYSVASKALFPLYVLTSLCIVLLMGVSFSDVILRSLNRPIPGAYEITEIAVGAMVFAALPVVTLRQEHVRVTLFRVLAERYRWLDLLFTLVSRGVAIAVYVFFAWHLLRLGNQMSASGARAIFAGFPLAPFAWFAAAMCLVSAFATIFSRKAPEGDDPTEGMGEI</sequence>
<feature type="domain" description="Tripartite ATP-independent periplasmic transporters DctQ component" evidence="8">
    <location>
        <begin position="24"/>
        <end position="148"/>
    </location>
</feature>
<evidence type="ECO:0000256" key="7">
    <source>
        <dbReference type="RuleBase" id="RU369079"/>
    </source>
</evidence>
<evidence type="ECO:0000256" key="3">
    <source>
        <dbReference type="ARBA" id="ARBA00022475"/>
    </source>
</evidence>
<comment type="function">
    <text evidence="7">Part of the tripartite ATP-independent periplasmic (TRAP) transport system.</text>
</comment>
<keyword evidence="10" id="KW-1185">Reference proteome</keyword>
<comment type="similarity">
    <text evidence="7">Belongs to the TRAP transporter small permease family.</text>
</comment>
<feature type="transmembrane region" description="Helical" evidence="7">
    <location>
        <begin position="47"/>
        <end position="66"/>
    </location>
</feature>
<feature type="transmembrane region" description="Helical" evidence="7">
    <location>
        <begin position="87"/>
        <end position="109"/>
    </location>
</feature>
<dbReference type="EMBL" id="QEYD01000004">
    <property type="protein sequence ID" value="PWE29793.1"/>
    <property type="molecule type" value="Genomic_DNA"/>
</dbReference>
<keyword evidence="3" id="KW-1003">Cell membrane</keyword>
<evidence type="ECO:0000256" key="1">
    <source>
        <dbReference type="ARBA" id="ARBA00004651"/>
    </source>
</evidence>
<dbReference type="AlphaFoldDB" id="A0A2U2CD35"/>
<dbReference type="RefSeq" id="WP_109532906.1">
    <property type="nucleotide sequence ID" value="NZ_CAXPUO010000023.1"/>
</dbReference>
<name>A0A2U2CD35_9RHOB</name>
<evidence type="ECO:0000259" key="8">
    <source>
        <dbReference type="Pfam" id="PF04290"/>
    </source>
</evidence>
<dbReference type="InterPro" id="IPR055348">
    <property type="entry name" value="DctQ"/>
</dbReference>
<evidence type="ECO:0000256" key="4">
    <source>
        <dbReference type="ARBA" id="ARBA00022692"/>
    </source>
</evidence>
<keyword evidence="7" id="KW-0997">Cell inner membrane</keyword>
<evidence type="ECO:0000313" key="10">
    <source>
        <dbReference type="Proteomes" id="UP000244940"/>
    </source>
</evidence>
<evidence type="ECO:0000256" key="6">
    <source>
        <dbReference type="ARBA" id="ARBA00023136"/>
    </source>
</evidence>